<dbReference type="Pfam" id="PF00528">
    <property type="entry name" value="BPD_transp_1"/>
    <property type="match status" value="1"/>
</dbReference>
<dbReference type="InterPro" id="IPR035906">
    <property type="entry name" value="MetI-like_sf"/>
</dbReference>
<dbReference type="InterPro" id="IPR000515">
    <property type="entry name" value="MetI-like"/>
</dbReference>
<dbReference type="Gene3D" id="1.10.3720.10">
    <property type="entry name" value="MetI-like"/>
    <property type="match status" value="1"/>
</dbReference>
<keyword evidence="5" id="KW-0813">Transport</keyword>
<feature type="transmembrane region" description="Helical" evidence="5">
    <location>
        <begin position="138"/>
        <end position="164"/>
    </location>
</feature>
<keyword evidence="8" id="KW-1185">Reference proteome</keyword>
<dbReference type="EMBL" id="JAQNDK010000001">
    <property type="protein sequence ID" value="MDC0676391.1"/>
    <property type="molecule type" value="Genomic_DNA"/>
</dbReference>
<feature type="transmembrane region" description="Helical" evidence="5">
    <location>
        <begin position="103"/>
        <end position="126"/>
    </location>
</feature>
<protein>
    <submittedName>
        <fullName evidence="7">ABC transporter permease</fullName>
    </submittedName>
</protein>
<comment type="similarity">
    <text evidence="5">Belongs to the binding-protein-dependent transport system permease family.</text>
</comment>
<feature type="transmembrane region" description="Helical" evidence="5">
    <location>
        <begin position="184"/>
        <end position="209"/>
    </location>
</feature>
<keyword evidence="2 5" id="KW-0812">Transmembrane</keyword>
<evidence type="ECO:0000256" key="4">
    <source>
        <dbReference type="ARBA" id="ARBA00023136"/>
    </source>
</evidence>
<keyword evidence="3 5" id="KW-1133">Transmembrane helix</keyword>
<evidence type="ECO:0000256" key="5">
    <source>
        <dbReference type="RuleBase" id="RU363032"/>
    </source>
</evidence>
<comment type="caution">
    <text evidence="7">The sequence shown here is derived from an EMBL/GenBank/DDBJ whole genome shotgun (WGS) entry which is preliminary data.</text>
</comment>
<organism evidence="7 8">
    <name type="scientific">Sorangium atrum</name>
    <dbReference type="NCBI Taxonomy" id="2995308"/>
    <lineage>
        <taxon>Bacteria</taxon>
        <taxon>Pseudomonadati</taxon>
        <taxon>Myxococcota</taxon>
        <taxon>Polyangia</taxon>
        <taxon>Polyangiales</taxon>
        <taxon>Polyangiaceae</taxon>
        <taxon>Sorangium</taxon>
    </lineage>
</organism>
<dbReference type="Proteomes" id="UP001217485">
    <property type="component" value="Unassembled WGS sequence"/>
</dbReference>
<evidence type="ECO:0000256" key="3">
    <source>
        <dbReference type="ARBA" id="ARBA00022989"/>
    </source>
</evidence>
<reference evidence="7 8" key="1">
    <citation type="submission" date="2023-01" db="EMBL/GenBank/DDBJ databases">
        <title>Minimal conservation of predation-associated metabolite biosynthetic gene clusters underscores biosynthetic potential of Myxococcota including descriptions for ten novel species: Archangium lansinium sp. nov., Myxococcus landrumus sp. nov., Nannocystis bai.</title>
        <authorList>
            <person name="Ahearne A."/>
            <person name="Stevens C."/>
            <person name="Dowd S."/>
        </authorList>
    </citation>
    <scope>NUCLEOTIDE SEQUENCE [LARGE SCALE GENOMIC DNA]</scope>
    <source>
        <strain evidence="7 8">WIWO2</strain>
    </source>
</reference>
<dbReference type="PANTHER" id="PTHR43376">
    <property type="entry name" value="OLIGOPEPTIDE TRANSPORT SYSTEM PERMEASE PROTEIN"/>
    <property type="match status" value="1"/>
</dbReference>
<evidence type="ECO:0000259" key="6">
    <source>
        <dbReference type="PROSITE" id="PS50928"/>
    </source>
</evidence>
<dbReference type="RefSeq" id="WP_272093122.1">
    <property type="nucleotide sequence ID" value="NZ_JAQNDK010000001.1"/>
</dbReference>
<evidence type="ECO:0000313" key="7">
    <source>
        <dbReference type="EMBL" id="MDC0676391.1"/>
    </source>
</evidence>
<evidence type="ECO:0000256" key="2">
    <source>
        <dbReference type="ARBA" id="ARBA00022692"/>
    </source>
</evidence>
<sequence length="325" mass="35758">MRYLLRQLGLYFIAAWASLTLNFLIPRAMPGDPASAMFVRFRGQLQPEAIDALRKAFGFTGEPLYKQYFTYLSHILVGDFGTSVAHFPAKVTEVIATGLGWTLLLSGAAVIVSFGLGTLLGIIATWKRGGWLDSVMPPVLMFLGAFPYFWLAMVSLYILGFVLGAFPLRHAYSDTLSPDWSLEFIGSVISHMILPALSIVIATIGGWMLGMRSAMVTVLSEEYITMAQAKGLSQWRVMFTYAARNALLPNVTGFGMALGFVLAGSLLTEIVFSYPGQGYLLIQAVRNQDYPLMQGIFLTITFAVLGANFLVDVIYVFLDPRARGR</sequence>
<accession>A0ABT5BQF3</accession>
<gene>
    <name evidence="7" type="ORF">POL72_01470</name>
</gene>
<feature type="transmembrane region" description="Helical" evidence="5">
    <location>
        <begin position="7"/>
        <end position="25"/>
    </location>
</feature>
<proteinExistence type="inferred from homology"/>
<evidence type="ECO:0000313" key="8">
    <source>
        <dbReference type="Proteomes" id="UP001217485"/>
    </source>
</evidence>
<dbReference type="SUPFAM" id="SSF161098">
    <property type="entry name" value="MetI-like"/>
    <property type="match status" value="1"/>
</dbReference>
<dbReference type="PANTHER" id="PTHR43376:SF1">
    <property type="entry name" value="OLIGOPEPTIDE TRANSPORT SYSTEM PERMEASE PROTEIN"/>
    <property type="match status" value="1"/>
</dbReference>
<dbReference type="PROSITE" id="PS50928">
    <property type="entry name" value="ABC_TM1"/>
    <property type="match status" value="1"/>
</dbReference>
<keyword evidence="4 5" id="KW-0472">Membrane</keyword>
<dbReference type="CDD" id="cd06261">
    <property type="entry name" value="TM_PBP2"/>
    <property type="match status" value="1"/>
</dbReference>
<feature type="transmembrane region" description="Helical" evidence="5">
    <location>
        <begin position="292"/>
        <end position="318"/>
    </location>
</feature>
<comment type="subcellular location">
    <subcellularLocation>
        <location evidence="1 5">Cell membrane</location>
        <topology evidence="1 5">Multi-pass membrane protein</topology>
    </subcellularLocation>
</comment>
<feature type="transmembrane region" description="Helical" evidence="5">
    <location>
        <begin position="246"/>
        <end position="272"/>
    </location>
</feature>
<feature type="domain" description="ABC transmembrane type-1" evidence="6">
    <location>
        <begin position="99"/>
        <end position="311"/>
    </location>
</feature>
<name>A0ABT5BQF3_9BACT</name>
<evidence type="ECO:0000256" key="1">
    <source>
        <dbReference type="ARBA" id="ARBA00004651"/>
    </source>
</evidence>